<proteinExistence type="predicted"/>
<dbReference type="AlphaFoldDB" id="A0A0E9SWQ2"/>
<protein>
    <submittedName>
        <fullName evidence="1">Uncharacterized protein</fullName>
    </submittedName>
</protein>
<reference evidence="1" key="1">
    <citation type="submission" date="2014-11" db="EMBL/GenBank/DDBJ databases">
        <authorList>
            <person name="Amaro Gonzalez C."/>
        </authorList>
    </citation>
    <scope>NUCLEOTIDE SEQUENCE</scope>
</reference>
<sequence length="43" mass="4851">MSTSFLSPHFPLSITLMLVLISSVHKAFVLELFSFLCTFFGKL</sequence>
<accession>A0A0E9SWQ2</accession>
<reference evidence="1" key="2">
    <citation type="journal article" date="2015" name="Fish Shellfish Immunol.">
        <title>Early steps in the European eel (Anguilla anguilla)-Vibrio vulnificus interaction in the gills: Role of the RtxA13 toxin.</title>
        <authorList>
            <person name="Callol A."/>
            <person name="Pajuelo D."/>
            <person name="Ebbesson L."/>
            <person name="Teles M."/>
            <person name="MacKenzie S."/>
            <person name="Amaro C."/>
        </authorList>
    </citation>
    <scope>NUCLEOTIDE SEQUENCE</scope>
</reference>
<evidence type="ECO:0000313" key="1">
    <source>
        <dbReference type="EMBL" id="JAH45754.1"/>
    </source>
</evidence>
<dbReference type="EMBL" id="GBXM01062823">
    <property type="protein sequence ID" value="JAH45754.1"/>
    <property type="molecule type" value="Transcribed_RNA"/>
</dbReference>
<name>A0A0E9SWQ2_ANGAN</name>
<organism evidence="1">
    <name type="scientific">Anguilla anguilla</name>
    <name type="common">European freshwater eel</name>
    <name type="synonym">Muraena anguilla</name>
    <dbReference type="NCBI Taxonomy" id="7936"/>
    <lineage>
        <taxon>Eukaryota</taxon>
        <taxon>Metazoa</taxon>
        <taxon>Chordata</taxon>
        <taxon>Craniata</taxon>
        <taxon>Vertebrata</taxon>
        <taxon>Euteleostomi</taxon>
        <taxon>Actinopterygii</taxon>
        <taxon>Neopterygii</taxon>
        <taxon>Teleostei</taxon>
        <taxon>Anguilliformes</taxon>
        <taxon>Anguillidae</taxon>
        <taxon>Anguilla</taxon>
    </lineage>
</organism>